<dbReference type="KEGG" id="dpx:DAPPUDRAFT_115793"/>
<dbReference type="PANTHER" id="PTHR46791">
    <property type="entry name" value="EXPRESSED PROTEIN"/>
    <property type="match status" value="1"/>
</dbReference>
<protein>
    <recommendedName>
        <fullName evidence="1">Integrase core domain-containing protein</fullName>
    </recommendedName>
</protein>
<dbReference type="AlphaFoldDB" id="E9HMJ5"/>
<evidence type="ECO:0000313" key="2">
    <source>
        <dbReference type="EMBL" id="EFX67032.1"/>
    </source>
</evidence>
<feature type="domain" description="Integrase core" evidence="1">
    <location>
        <begin position="46"/>
        <end position="110"/>
    </location>
</feature>
<accession>E9HMJ5</accession>
<dbReference type="HOGENOM" id="CLU_991302_0_0_1"/>
<dbReference type="PANTHER" id="PTHR46791:SF8">
    <property type="match status" value="1"/>
</dbReference>
<organism evidence="2 3">
    <name type="scientific">Daphnia pulex</name>
    <name type="common">Water flea</name>
    <dbReference type="NCBI Taxonomy" id="6669"/>
    <lineage>
        <taxon>Eukaryota</taxon>
        <taxon>Metazoa</taxon>
        <taxon>Ecdysozoa</taxon>
        <taxon>Arthropoda</taxon>
        <taxon>Crustacea</taxon>
        <taxon>Branchiopoda</taxon>
        <taxon>Diplostraca</taxon>
        <taxon>Cladocera</taxon>
        <taxon>Anomopoda</taxon>
        <taxon>Daphniidae</taxon>
        <taxon>Daphnia</taxon>
    </lineage>
</organism>
<dbReference type="EMBL" id="GL732687">
    <property type="protein sequence ID" value="EFX67032.1"/>
    <property type="molecule type" value="Genomic_DNA"/>
</dbReference>
<gene>
    <name evidence="2" type="ORF">DAPPUDRAFT_115793</name>
</gene>
<dbReference type="InParanoid" id="E9HMJ5"/>
<dbReference type="OrthoDB" id="2686689at2759"/>
<name>E9HMJ5_DAPPU</name>
<dbReference type="Pfam" id="PF24764">
    <property type="entry name" value="rva_4"/>
    <property type="match status" value="1"/>
</dbReference>
<dbReference type="InterPro" id="IPR058913">
    <property type="entry name" value="Integrase_dom_put"/>
</dbReference>
<evidence type="ECO:0000313" key="3">
    <source>
        <dbReference type="Proteomes" id="UP000000305"/>
    </source>
</evidence>
<evidence type="ECO:0000259" key="1">
    <source>
        <dbReference type="Pfam" id="PF24764"/>
    </source>
</evidence>
<dbReference type="Proteomes" id="UP000000305">
    <property type="component" value="Unassembled WGS sequence"/>
</dbReference>
<reference evidence="2 3" key="1">
    <citation type="journal article" date="2011" name="Science">
        <title>The ecoresponsive genome of Daphnia pulex.</title>
        <authorList>
            <person name="Colbourne J.K."/>
            <person name="Pfrender M.E."/>
            <person name="Gilbert D."/>
            <person name="Thomas W.K."/>
            <person name="Tucker A."/>
            <person name="Oakley T.H."/>
            <person name="Tokishita S."/>
            <person name="Aerts A."/>
            <person name="Arnold G.J."/>
            <person name="Basu M.K."/>
            <person name="Bauer D.J."/>
            <person name="Caceres C.E."/>
            <person name="Carmel L."/>
            <person name="Casola C."/>
            <person name="Choi J.H."/>
            <person name="Detter J.C."/>
            <person name="Dong Q."/>
            <person name="Dusheyko S."/>
            <person name="Eads B.D."/>
            <person name="Frohlich T."/>
            <person name="Geiler-Samerotte K.A."/>
            <person name="Gerlach D."/>
            <person name="Hatcher P."/>
            <person name="Jogdeo S."/>
            <person name="Krijgsveld J."/>
            <person name="Kriventseva E.V."/>
            <person name="Kultz D."/>
            <person name="Laforsch C."/>
            <person name="Lindquist E."/>
            <person name="Lopez J."/>
            <person name="Manak J.R."/>
            <person name="Muller J."/>
            <person name="Pangilinan J."/>
            <person name="Patwardhan R.P."/>
            <person name="Pitluck S."/>
            <person name="Pritham E.J."/>
            <person name="Rechtsteiner A."/>
            <person name="Rho M."/>
            <person name="Rogozin I.B."/>
            <person name="Sakarya O."/>
            <person name="Salamov A."/>
            <person name="Schaack S."/>
            <person name="Shapiro H."/>
            <person name="Shiga Y."/>
            <person name="Skalitzky C."/>
            <person name="Smith Z."/>
            <person name="Souvorov A."/>
            <person name="Sung W."/>
            <person name="Tang Z."/>
            <person name="Tsuchiya D."/>
            <person name="Tu H."/>
            <person name="Vos H."/>
            <person name="Wang M."/>
            <person name="Wolf Y.I."/>
            <person name="Yamagata H."/>
            <person name="Yamada T."/>
            <person name="Ye Y."/>
            <person name="Shaw J.R."/>
            <person name="Andrews J."/>
            <person name="Crease T.J."/>
            <person name="Tang H."/>
            <person name="Lucas S.M."/>
            <person name="Robertson H.M."/>
            <person name="Bork P."/>
            <person name="Koonin E.V."/>
            <person name="Zdobnov E.M."/>
            <person name="Grigoriev I.V."/>
            <person name="Lynch M."/>
            <person name="Boore J.L."/>
        </authorList>
    </citation>
    <scope>NUCLEOTIDE SEQUENCE [LARGE SCALE GENOMIC DNA]</scope>
</reference>
<sequence>MRRVYYVRAPLSVIHLDGNHKLVRSRTVLNGFITVVRKYGLPSRLRLERRQLLDPDNEEDILCLHFIFLPVIQTFIDEFVGSWIRHGLRTVRGNLSPTRLLTTGLRRLQKRAQQNHLYFTELDQNIDYNGELTEVSEIEDDIEQLHVPAIEINLDRAIKRRLKRKYGAILCRLKIAKRSALSILNDLMTLTFGSQCFGWGHQAYAIAKRCVFSFSLNCCWSVSDLTERGSAFQTDGAAQSLDGYRTCRMMETGATILDGVGWRIKGICRNRRLGNDCGTVH</sequence>
<proteinExistence type="predicted"/>
<dbReference type="STRING" id="6669.E9HMJ5"/>
<keyword evidence="3" id="KW-1185">Reference proteome</keyword>